<keyword evidence="5" id="KW-1185">Reference proteome</keyword>
<dbReference type="EMBL" id="JAUSWA010000007">
    <property type="protein sequence ID" value="MDQ0493477.1"/>
    <property type="molecule type" value="Genomic_DNA"/>
</dbReference>
<dbReference type="PROSITE" id="PS50983">
    <property type="entry name" value="FE_B12_PBP"/>
    <property type="match status" value="1"/>
</dbReference>
<evidence type="ECO:0000313" key="5">
    <source>
        <dbReference type="Proteomes" id="UP001242811"/>
    </source>
</evidence>
<dbReference type="InterPro" id="IPR050902">
    <property type="entry name" value="ABC_Transporter_SBP"/>
</dbReference>
<evidence type="ECO:0000313" key="4">
    <source>
        <dbReference type="EMBL" id="MDQ0493477.1"/>
    </source>
</evidence>
<keyword evidence="2" id="KW-0732">Signal</keyword>
<sequence>MKKYSNRAISWLMLALATVLLSACGSGNTAQTTDSATNGQQPAASQSATKETQVELENMGVTIIFPEAPKRAVTLNQHATEVMLALGLESSMVGTAYLDDQILPEYKAQYDKIPVLAKQYPSKEVFMAAAPDFAYAGWKSAFNDKNLGSREELAEQGVATYVQESSNMPGSTLEDVYLDILNIGRIFRVEDRADKLVGDIRGQVQSIQTQIGTVEKAPKVFVYDSGEDKPFTAANNYLTSLIKSVKAKNIFDDINKSFAEVSWEEVVSRNPDVIVILDYGDTSLEDKEKLLLSKPALAGVEAIKNKRFVVLPLSAAAEGIRAPIALKTLAVGLYPDKVK</sequence>
<dbReference type="Proteomes" id="UP001242811">
    <property type="component" value="Unassembled WGS sequence"/>
</dbReference>
<comment type="similarity">
    <text evidence="1">Belongs to the bacterial solute-binding protein 8 family.</text>
</comment>
<feature type="domain" description="Fe/B12 periplasmic-binding" evidence="3">
    <location>
        <begin position="71"/>
        <end position="337"/>
    </location>
</feature>
<comment type="caution">
    <text evidence="4">The sequence shown here is derived from an EMBL/GenBank/DDBJ whole genome shotgun (WGS) entry which is preliminary data.</text>
</comment>
<dbReference type="PROSITE" id="PS51257">
    <property type="entry name" value="PROKAR_LIPOPROTEIN"/>
    <property type="match status" value="1"/>
</dbReference>
<proteinExistence type="inferred from homology"/>
<feature type="signal peptide" evidence="2">
    <location>
        <begin position="1"/>
        <end position="23"/>
    </location>
</feature>
<evidence type="ECO:0000256" key="1">
    <source>
        <dbReference type="ARBA" id="ARBA00008814"/>
    </source>
</evidence>
<name>A0ABU0KVL4_9BACL</name>
<reference evidence="4 5" key="1">
    <citation type="submission" date="2023-07" db="EMBL/GenBank/DDBJ databases">
        <title>Genomic Encyclopedia of Type Strains, Phase IV (KMG-IV): sequencing the most valuable type-strain genomes for metagenomic binning, comparative biology and taxonomic classification.</title>
        <authorList>
            <person name="Goeker M."/>
        </authorList>
    </citation>
    <scope>NUCLEOTIDE SEQUENCE [LARGE SCALE GENOMIC DNA]</scope>
    <source>
        <strain evidence="4 5">DSM 14914</strain>
    </source>
</reference>
<evidence type="ECO:0000259" key="3">
    <source>
        <dbReference type="PROSITE" id="PS50983"/>
    </source>
</evidence>
<organism evidence="4 5">
    <name type="scientific">Paenibacillus brasilensis</name>
    <dbReference type="NCBI Taxonomy" id="128574"/>
    <lineage>
        <taxon>Bacteria</taxon>
        <taxon>Bacillati</taxon>
        <taxon>Bacillota</taxon>
        <taxon>Bacilli</taxon>
        <taxon>Bacillales</taxon>
        <taxon>Paenibacillaceae</taxon>
        <taxon>Paenibacillus</taxon>
    </lineage>
</organism>
<dbReference type="PANTHER" id="PTHR30535:SF7">
    <property type="entry name" value="IRON(III) DICITRATE-BINDING PROTEIN"/>
    <property type="match status" value="1"/>
</dbReference>
<gene>
    <name evidence="4" type="ORF">QOZ95_001635</name>
</gene>
<protein>
    <submittedName>
        <fullName evidence="4">Iron complex transport system substrate-binding protein</fullName>
    </submittedName>
</protein>
<dbReference type="SUPFAM" id="SSF53807">
    <property type="entry name" value="Helical backbone' metal receptor"/>
    <property type="match status" value="1"/>
</dbReference>
<dbReference type="InterPro" id="IPR002491">
    <property type="entry name" value="ABC_transptr_periplasmic_BD"/>
</dbReference>
<dbReference type="Gene3D" id="3.40.50.1980">
    <property type="entry name" value="Nitrogenase molybdenum iron protein domain"/>
    <property type="match status" value="2"/>
</dbReference>
<evidence type="ECO:0000256" key="2">
    <source>
        <dbReference type="SAM" id="SignalP"/>
    </source>
</evidence>
<dbReference type="RefSeq" id="WP_152381504.1">
    <property type="nucleotide sequence ID" value="NZ_CP045298.1"/>
</dbReference>
<accession>A0ABU0KVL4</accession>
<dbReference type="PANTHER" id="PTHR30535">
    <property type="entry name" value="VITAMIN B12-BINDING PROTEIN"/>
    <property type="match status" value="1"/>
</dbReference>
<dbReference type="Pfam" id="PF01497">
    <property type="entry name" value="Peripla_BP_2"/>
    <property type="match status" value="1"/>
</dbReference>
<dbReference type="CDD" id="cd01148">
    <property type="entry name" value="TroA_a"/>
    <property type="match status" value="1"/>
</dbReference>
<feature type="chain" id="PRO_5046391897" evidence="2">
    <location>
        <begin position="24"/>
        <end position="339"/>
    </location>
</feature>